<proteinExistence type="inferred from homology"/>
<evidence type="ECO:0000259" key="4">
    <source>
        <dbReference type="Pfam" id="PF00294"/>
    </source>
</evidence>
<gene>
    <name evidence="5" type="ORF">OE647_10345</name>
</gene>
<dbReference type="Pfam" id="PF00294">
    <property type="entry name" value="PfkB"/>
    <property type="match status" value="1"/>
</dbReference>
<evidence type="ECO:0000313" key="5">
    <source>
        <dbReference type="EMBL" id="MCV2865130.1"/>
    </source>
</evidence>
<dbReference type="InterPro" id="IPR002139">
    <property type="entry name" value="Ribo/fructo_kinase"/>
</dbReference>
<sequence length="304" mass="32006">MARTSILCLGEPLFELNQAADGSFRPGFGGDVSNVAVAIARQGGKVGLISQVGDDRFGDALRRMWADEGIDTTHVNVLEGGDTGIYFVTHDEDGHHFTYRRKGSAASQLGAGAISAQTIASARILYTSGISLGVSETLRAATTAAVNLARSAGLPVAFDPNLRTRLWPLETARKVSHDLMRNCDIALPGLDDARQLTGLSDPQAIVAFYHDLGARIVALTLGAKGVLVSDSRQSAHIPPFRVNAVDATGAGDCFNGIFLTHLLRTDDPFVAARIANTGAALSTTGYGAVAPIPTYSEVMNVKET</sequence>
<dbReference type="EMBL" id="JAOWLA010000008">
    <property type="protein sequence ID" value="MCV2865130.1"/>
    <property type="molecule type" value="Genomic_DNA"/>
</dbReference>
<evidence type="ECO:0000256" key="3">
    <source>
        <dbReference type="ARBA" id="ARBA00022777"/>
    </source>
</evidence>
<dbReference type="RefSeq" id="WP_263721684.1">
    <property type="nucleotide sequence ID" value="NZ_JAOWLA010000008.1"/>
</dbReference>
<dbReference type="Proteomes" id="UP001652503">
    <property type="component" value="Unassembled WGS sequence"/>
</dbReference>
<dbReference type="Gene3D" id="3.40.1190.20">
    <property type="match status" value="1"/>
</dbReference>
<protein>
    <submittedName>
        <fullName evidence="5">Sugar kinase</fullName>
    </submittedName>
</protein>
<accession>A0ABT2Z214</accession>
<comment type="similarity">
    <text evidence="1">Belongs to the carbohydrate kinase PfkB family.</text>
</comment>
<reference evidence="5 6" key="1">
    <citation type="submission" date="2022-10" db="EMBL/GenBank/DDBJ databases">
        <title>Defluviimonas sp. nov., isolated from ocean surface water.</title>
        <authorList>
            <person name="He W."/>
            <person name="Wang L."/>
            <person name="Zhang D.-F."/>
        </authorList>
    </citation>
    <scope>NUCLEOTIDE SEQUENCE [LARGE SCALE GENOMIC DNA]</scope>
    <source>
        <strain evidence="5 6">WL0075</strain>
    </source>
</reference>
<dbReference type="PRINTS" id="PR00990">
    <property type="entry name" value="RIBOKINASE"/>
</dbReference>
<dbReference type="InterPro" id="IPR050306">
    <property type="entry name" value="PfkB_Carbo_kinase"/>
</dbReference>
<dbReference type="InterPro" id="IPR011611">
    <property type="entry name" value="PfkB_dom"/>
</dbReference>
<keyword evidence="2" id="KW-0808">Transferase</keyword>
<keyword evidence="6" id="KW-1185">Reference proteome</keyword>
<dbReference type="SUPFAM" id="SSF53613">
    <property type="entry name" value="Ribokinase-like"/>
    <property type="match status" value="1"/>
</dbReference>
<dbReference type="PANTHER" id="PTHR43085">
    <property type="entry name" value="HEXOKINASE FAMILY MEMBER"/>
    <property type="match status" value="1"/>
</dbReference>
<comment type="caution">
    <text evidence="5">The sequence shown here is derived from an EMBL/GenBank/DDBJ whole genome shotgun (WGS) entry which is preliminary data.</text>
</comment>
<keyword evidence="3 5" id="KW-0418">Kinase</keyword>
<evidence type="ECO:0000313" key="6">
    <source>
        <dbReference type="Proteomes" id="UP001652503"/>
    </source>
</evidence>
<organism evidence="5 6">
    <name type="scientific">Albidovulum sediminicola</name>
    <dbReference type="NCBI Taxonomy" id="2984331"/>
    <lineage>
        <taxon>Bacteria</taxon>
        <taxon>Pseudomonadati</taxon>
        <taxon>Pseudomonadota</taxon>
        <taxon>Alphaproteobacteria</taxon>
        <taxon>Rhodobacterales</taxon>
        <taxon>Paracoccaceae</taxon>
        <taxon>Albidovulum</taxon>
    </lineage>
</organism>
<dbReference type="GO" id="GO:0016301">
    <property type="term" value="F:kinase activity"/>
    <property type="evidence" value="ECO:0007669"/>
    <property type="project" value="UniProtKB-KW"/>
</dbReference>
<evidence type="ECO:0000256" key="1">
    <source>
        <dbReference type="ARBA" id="ARBA00010688"/>
    </source>
</evidence>
<dbReference type="CDD" id="cd01166">
    <property type="entry name" value="KdgK"/>
    <property type="match status" value="1"/>
</dbReference>
<evidence type="ECO:0000256" key="2">
    <source>
        <dbReference type="ARBA" id="ARBA00022679"/>
    </source>
</evidence>
<feature type="domain" description="Carbohydrate kinase PfkB" evidence="4">
    <location>
        <begin position="6"/>
        <end position="294"/>
    </location>
</feature>
<dbReference type="PANTHER" id="PTHR43085:SF15">
    <property type="entry name" value="2-DEHYDRO-3-DEOXYGLUCONOKINASE"/>
    <property type="match status" value="1"/>
</dbReference>
<name>A0ABT2Z214_9RHOB</name>
<dbReference type="InterPro" id="IPR029056">
    <property type="entry name" value="Ribokinase-like"/>
</dbReference>